<dbReference type="PIRSF" id="PIRSF004486">
    <property type="entry name" value="MraW"/>
    <property type="match status" value="1"/>
</dbReference>
<comment type="subcellular location">
    <subcellularLocation>
        <location evidence="6">Cytoplasm</location>
    </subcellularLocation>
</comment>
<dbReference type="GO" id="GO:0032259">
    <property type="term" value="P:methylation"/>
    <property type="evidence" value="ECO:0007669"/>
    <property type="project" value="UniProtKB-KW"/>
</dbReference>
<dbReference type="InterPro" id="IPR029063">
    <property type="entry name" value="SAM-dependent_MTases_sf"/>
</dbReference>
<accession>A0ABM9N4U7</accession>
<keyword evidence="4 6" id="KW-0808">Transferase</keyword>
<reference evidence="8 9" key="1">
    <citation type="submission" date="2024-01" db="EMBL/GenBank/DDBJ databases">
        <authorList>
            <person name="Botero Cardona J."/>
        </authorList>
    </citation>
    <scope>NUCLEOTIDE SEQUENCE [LARGE SCALE GENOMIC DNA]</scope>
    <source>
        <strain evidence="8 9">LMG 33000</strain>
    </source>
</reference>
<organism evidence="8 9">
    <name type="scientific">Eupransor demetentiae</name>
    <dbReference type="NCBI Taxonomy" id="3109584"/>
    <lineage>
        <taxon>Bacteria</taxon>
        <taxon>Bacillati</taxon>
        <taxon>Bacillota</taxon>
        <taxon>Bacilli</taxon>
        <taxon>Lactobacillales</taxon>
        <taxon>Lactobacillaceae</taxon>
        <taxon>Eupransor</taxon>
    </lineage>
</organism>
<evidence type="ECO:0000256" key="5">
    <source>
        <dbReference type="ARBA" id="ARBA00022691"/>
    </source>
</evidence>
<dbReference type="RefSeq" id="WP_349641745.1">
    <property type="nucleotide sequence ID" value="NZ_CAWVOH010000001.1"/>
</dbReference>
<dbReference type="InterPro" id="IPR023397">
    <property type="entry name" value="SAM-dep_MeTrfase_MraW_recog"/>
</dbReference>
<evidence type="ECO:0000256" key="1">
    <source>
        <dbReference type="ARBA" id="ARBA00010396"/>
    </source>
</evidence>
<comment type="similarity">
    <text evidence="1 6">Belongs to the methyltransferase superfamily. RsmH family.</text>
</comment>
<feature type="region of interest" description="Disordered" evidence="7">
    <location>
        <begin position="293"/>
        <end position="319"/>
    </location>
</feature>
<feature type="compositionally biased region" description="Basic and acidic residues" evidence="7">
    <location>
        <begin position="308"/>
        <end position="319"/>
    </location>
</feature>
<dbReference type="SUPFAM" id="SSF53335">
    <property type="entry name" value="S-adenosyl-L-methionine-dependent methyltransferases"/>
    <property type="match status" value="1"/>
</dbReference>
<evidence type="ECO:0000256" key="4">
    <source>
        <dbReference type="ARBA" id="ARBA00022679"/>
    </source>
</evidence>
<keyword evidence="2 6" id="KW-0698">rRNA processing</keyword>
<feature type="binding site" evidence="6">
    <location>
        <begin position="33"/>
        <end position="35"/>
    </location>
    <ligand>
        <name>S-adenosyl-L-methionine</name>
        <dbReference type="ChEBI" id="CHEBI:59789"/>
    </ligand>
</feature>
<dbReference type="EMBL" id="CAWVOH010000001">
    <property type="protein sequence ID" value="CAK8054208.1"/>
    <property type="molecule type" value="Genomic_DNA"/>
</dbReference>
<dbReference type="Pfam" id="PF01795">
    <property type="entry name" value="Methyltransf_5"/>
    <property type="match status" value="1"/>
</dbReference>
<keyword evidence="5 6" id="KW-0949">S-adenosyl-L-methionine</keyword>
<evidence type="ECO:0000256" key="6">
    <source>
        <dbReference type="HAMAP-Rule" id="MF_01007"/>
    </source>
</evidence>
<keyword evidence="6" id="KW-0963">Cytoplasm</keyword>
<evidence type="ECO:0000313" key="9">
    <source>
        <dbReference type="Proteomes" id="UP001314241"/>
    </source>
</evidence>
<dbReference type="Proteomes" id="UP001314241">
    <property type="component" value="Unassembled WGS sequence"/>
</dbReference>
<keyword evidence="9" id="KW-1185">Reference proteome</keyword>
<feature type="binding site" evidence="6">
    <location>
        <position position="109"/>
    </location>
    <ligand>
        <name>S-adenosyl-L-methionine</name>
        <dbReference type="ChEBI" id="CHEBI:59789"/>
    </ligand>
</feature>
<dbReference type="HAMAP" id="MF_01007">
    <property type="entry name" value="16SrRNA_methyltr_H"/>
    <property type="match status" value="1"/>
</dbReference>
<name>A0ABM9N4U7_9LACO</name>
<feature type="binding site" evidence="6">
    <location>
        <position position="81"/>
    </location>
    <ligand>
        <name>S-adenosyl-L-methionine</name>
        <dbReference type="ChEBI" id="CHEBI:59789"/>
    </ligand>
</feature>
<dbReference type="GO" id="GO:0008168">
    <property type="term" value="F:methyltransferase activity"/>
    <property type="evidence" value="ECO:0007669"/>
    <property type="project" value="UniProtKB-KW"/>
</dbReference>
<keyword evidence="3 6" id="KW-0489">Methyltransferase</keyword>
<dbReference type="NCBIfam" id="TIGR00006">
    <property type="entry name" value="16S rRNA (cytosine(1402)-N(4))-methyltransferase RsmH"/>
    <property type="match status" value="1"/>
</dbReference>
<evidence type="ECO:0000256" key="3">
    <source>
        <dbReference type="ARBA" id="ARBA00022603"/>
    </source>
</evidence>
<dbReference type="PANTHER" id="PTHR11265:SF0">
    <property type="entry name" value="12S RRNA N4-METHYLCYTIDINE METHYLTRANSFERASE"/>
    <property type="match status" value="1"/>
</dbReference>
<proteinExistence type="inferred from homology"/>
<sequence length="319" mass="36131">MTFEHVTVLLKPAIDLLAVKADGIYVDATLGGGGHTGEILKRLTTGHLYSFDQDQTAIDYNQEQYADEIAAGKLILVHENFRQLKKRLSQDGIQAVDGVVYDLGVSSVQFDDGQRGFSYNYDAELDMRMDQRQSLTAKEIVNEWSFNDLLRILSRYGEDRFPKQIARKIEQHREQTPINTTFELVDIIKEAIPAPARRHGGHPAKRTFQALRIAVNDELGALEDSLTQSLDLLDVQGRISVITFQSLEDRLVKQMFRERATGPELPAGLPVLPGQFEPDYKLLTRKPIKPDEAEMEQNQRAHSAQLRGIERVKFGEEEE</sequence>
<protein>
    <recommendedName>
        <fullName evidence="6">Ribosomal RNA small subunit methyltransferase H</fullName>
        <ecNumber evidence="6">2.1.1.199</ecNumber>
    </recommendedName>
    <alternativeName>
        <fullName evidence="6">16S rRNA m(4)C1402 methyltransferase</fullName>
    </alternativeName>
    <alternativeName>
        <fullName evidence="6">rRNA (cytosine-N(4)-)-methyltransferase RsmH</fullName>
    </alternativeName>
</protein>
<evidence type="ECO:0000313" key="8">
    <source>
        <dbReference type="EMBL" id="CAK8054208.1"/>
    </source>
</evidence>
<comment type="caution">
    <text evidence="8">The sequence shown here is derived from an EMBL/GenBank/DDBJ whole genome shotgun (WGS) entry which is preliminary data.</text>
</comment>
<evidence type="ECO:0000256" key="7">
    <source>
        <dbReference type="SAM" id="MobiDB-lite"/>
    </source>
</evidence>
<gene>
    <name evidence="6" type="primary">rsmH</name>
    <name evidence="8" type="ORF">R54876_GBNLAHCA_00770</name>
</gene>
<dbReference type="InterPro" id="IPR002903">
    <property type="entry name" value="RsmH"/>
</dbReference>
<feature type="binding site" evidence="6">
    <location>
        <position position="102"/>
    </location>
    <ligand>
        <name>S-adenosyl-L-methionine</name>
        <dbReference type="ChEBI" id="CHEBI:59789"/>
    </ligand>
</feature>
<evidence type="ECO:0000256" key="2">
    <source>
        <dbReference type="ARBA" id="ARBA00022552"/>
    </source>
</evidence>
<dbReference type="PANTHER" id="PTHR11265">
    <property type="entry name" value="S-ADENOSYL-METHYLTRANSFERASE MRAW"/>
    <property type="match status" value="1"/>
</dbReference>
<comment type="function">
    <text evidence="6">Specifically methylates the N4 position of cytidine in position 1402 (C1402) of 16S rRNA.</text>
</comment>
<feature type="binding site" evidence="6">
    <location>
        <position position="52"/>
    </location>
    <ligand>
        <name>S-adenosyl-L-methionine</name>
        <dbReference type="ChEBI" id="CHEBI:59789"/>
    </ligand>
</feature>
<dbReference type="SUPFAM" id="SSF81799">
    <property type="entry name" value="Putative methyltransferase TM0872, insert domain"/>
    <property type="match status" value="1"/>
</dbReference>
<dbReference type="Gene3D" id="3.40.50.150">
    <property type="entry name" value="Vaccinia Virus protein VP39"/>
    <property type="match status" value="1"/>
</dbReference>
<comment type="catalytic activity">
    <reaction evidence="6">
        <text>cytidine(1402) in 16S rRNA + S-adenosyl-L-methionine = N(4)-methylcytidine(1402) in 16S rRNA + S-adenosyl-L-homocysteine + H(+)</text>
        <dbReference type="Rhea" id="RHEA:42928"/>
        <dbReference type="Rhea" id="RHEA-COMP:10286"/>
        <dbReference type="Rhea" id="RHEA-COMP:10287"/>
        <dbReference type="ChEBI" id="CHEBI:15378"/>
        <dbReference type="ChEBI" id="CHEBI:57856"/>
        <dbReference type="ChEBI" id="CHEBI:59789"/>
        <dbReference type="ChEBI" id="CHEBI:74506"/>
        <dbReference type="ChEBI" id="CHEBI:82748"/>
        <dbReference type="EC" id="2.1.1.199"/>
    </reaction>
</comment>
<dbReference type="Gene3D" id="1.10.150.170">
    <property type="entry name" value="Putative methyltransferase TM0872, insert domain"/>
    <property type="match status" value="1"/>
</dbReference>
<dbReference type="EC" id="2.1.1.199" evidence="6"/>